<dbReference type="PANTHER" id="PTHR38973:SF2">
    <property type="entry name" value="PARB_REPB_SPO0J FAMILY PLASMID PARTITION PROTEIN"/>
    <property type="match status" value="1"/>
</dbReference>
<dbReference type="KEGG" id="pxi:J5O05_20600"/>
<reference evidence="2" key="1">
    <citation type="submission" date="2021-03" db="EMBL/GenBank/DDBJ databases">
        <title>Complete Genome of Pseudoalteromonas xiamenensis STKMTI.2, a new potential marine bacterium producing anti-Vibrio compounds.</title>
        <authorList>
            <person name="Handayani D.P."/>
            <person name="Isnansetyo A."/>
            <person name="Istiqomah I."/>
            <person name="Jumina J."/>
        </authorList>
    </citation>
    <scope>NUCLEOTIDE SEQUENCE</scope>
    <source>
        <strain evidence="2">STKMTI.2</strain>
        <plasmid evidence="2">unnamed5</plasmid>
    </source>
</reference>
<protein>
    <submittedName>
        <fullName evidence="2">Transcriptional regulator</fullName>
    </submittedName>
</protein>
<dbReference type="PANTHER" id="PTHR38973">
    <property type="entry name" value="PLASMID PARTITIONING CONTROL PROTEIN-RELATED"/>
    <property type="match status" value="1"/>
</dbReference>
<geneLocation type="plasmid" evidence="2 3">
    <name>unnamed5</name>
</geneLocation>
<evidence type="ECO:0000313" key="3">
    <source>
        <dbReference type="Proteomes" id="UP000664904"/>
    </source>
</evidence>
<keyword evidence="2" id="KW-0614">Plasmid</keyword>
<keyword evidence="3" id="KW-1185">Reference proteome</keyword>
<sequence>MVKKRKNDTSIDPFASPVEAGSLDALLEKVNVGDVITMPSPSDSSRVIRLKCVVIPHDLIEASTTVYGKNRRVQALLNEKAVSDILPAIKADGRNLHPALCWIKEDQCLVLAGTRRRKACLMAGADYVVLQSTDFTEADAEALAVSSDQYIAPSLWELGQAYCATRDALIEQGKKGSYREIAAIEGVSHTAVADSIKAYEAIPQQVLELYPTANHLGREAAKKLIAAIQEDKEMFDLLVNEVKSQSFFNEDLSDDKKAVLITKYLTTFDEKATRTEMLVSSDFVKLQRNLKSGDVTIKIDNRVMTDKRLEQLQRLLAGYN</sequence>
<evidence type="ECO:0000313" key="2">
    <source>
        <dbReference type="EMBL" id="QTH73194.1"/>
    </source>
</evidence>
<organism evidence="2 3">
    <name type="scientific">Pseudoalteromonas xiamenensis</name>
    <dbReference type="NCBI Taxonomy" id="882626"/>
    <lineage>
        <taxon>Bacteria</taxon>
        <taxon>Pseudomonadati</taxon>
        <taxon>Pseudomonadota</taxon>
        <taxon>Gammaproteobacteria</taxon>
        <taxon>Alteromonadales</taxon>
        <taxon>Pseudoalteromonadaceae</taxon>
        <taxon>Pseudoalteromonas</taxon>
    </lineage>
</organism>
<dbReference type="SUPFAM" id="SSF110849">
    <property type="entry name" value="ParB/Sulfiredoxin"/>
    <property type="match status" value="1"/>
</dbReference>
<gene>
    <name evidence="2" type="ORF">J5O05_20600</name>
</gene>
<name>A0A975HMK5_9GAMM</name>
<accession>A0A975HMK5</accession>
<dbReference type="RefSeq" id="WP_208844813.1">
    <property type="nucleotide sequence ID" value="NZ_CP072135.1"/>
</dbReference>
<dbReference type="AlphaFoldDB" id="A0A975HMK5"/>
<keyword evidence="1" id="KW-0238">DNA-binding</keyword>
<dbReference type="InterPro" id="IPR036086">
    <property type="entry name" value="ParB/Sulfiredoxin_sf"/>
</dbReference>
<dbReference type="GO" id="GO:0003677">
    <property type="term" value="F:DNA binding"/>
    <property type="evidence" value="ECO:0007669"/>
    <property type="project" value="UniProtKB-KW"/>
</dbReference>
<evidence type="ECO:0000256" key="1">
    <source>
        <dbReference type="ARBA" id="ARBA00023125"/>
    </source>
</evidence>
<dbReference type="EMBL" id="CP072135">
    <property type="protein sequence ID" value="QTH73194.1"/>
    <property type="molecule type" value="Genomic_DNA"/>
</dbReference>
<dbReference type="Gene3D" id="1.10.10.2830">
    <property type="match status" value="1"/>
</dbReference>
<proteinExistence type="predicted"/>
<dbReference type="Proteomes" id="UP000664904">
    <property type="component" value="Plasmid unnamed5"/>
</dbReference>